<evidence type="ECO:0000256" key="1">
    <source>
        <dbReference type="ARBA" id="ARBA00023015"/>
    </source>
</evidence>
<dbReference type="PANTHER" id="PTHR33154">
    <property type="entry name" value="TRANSCRIPTIONAL REGULATOR, ARSR FAMILY"/>
    <property type="match status" value="1"/>
</dbReference>
<keyword evidence="1" id="KW-0805">Transcription regulation</keyword>
<dbReference type="PROSITE" id="PS50987">
    <property type="entry name" value="HTH_ARSR_2"/>
    <property type="match status" value="1"/>
</dbReference>
<keyword evidence="3" id="KW-0804">Transcription</keyword>
<dbReference type="PANTHER" id="PTHR33154:SF12">
    <property type="entry name" value="TRANSCRIPTIONAL REGULATORY PROTEIN"/>
    <property type="match status" value="1"/>
</dbReference>
<dbReference type="SMART" id="SM00418">
    <property type="entry name" value="HTH_ARSR"/>
    <property type="match status" value="1"/>
</dbReference>
<dbReference type="Pfam" id="PF12840">
    <property type="entry name" value="HTH_20"/>
    <property type="match status" value="1"/>
</dbReference>
<dbReference type="InterPro" id="IPR011991">
    <property type="entry name" value="ArsR-like_HTH"/>
</dbReference>
<dbReference type="CDD" id="cd00090">
    <property type="entry name" value="HTH_ARSR"/>
    <property type="match status" value="1"/>
</dbReference>
<reference evidence="5 6" key="1">
    <citation type="submission" date="2024-09" db="EMBL/GenBank/DDBJ databases">
        <authorList>
            <person name="Sun Q."/>
            <person name="Mori K."/>
        </authorList>
    </citation>
    <scope>NUCLEOTIDE SEQUENCE [LARGE SCALE GENOMIC DNA]</scope>
    <source>
        <strain evidence="5 6">CCM 8543</strain>
    </source>
</reference>
<keyword evidence="6" id="KW-1185">Reference proteome</keyword>
<accession>A0ABV6DBI2</accession>
<sequence>MVQFMHPAPEDITLTGILNALGDPVRLQIVRKLHASPEGSNCGDASPCAGLARSTLSNHYRVLREAGLIRTTKRGVEHINVLRLDELERRFPGLVPSILNLADTDPRG</sequence>
<dbReference type="EMBL" id="JBHLXD010000035">
    <property type="protein sequence ID" value="MFC0209996.1"/>
    <property type="molecule type" value="Genomic_DNA"/>
</dbReference>
<comment type="caution">
    <text evidence="5">The sequence shown here is derived from an EMBL/GenBank/DDBJ whole genome shotgun (WGS) entry which is preliminary data.</text>
</comment>
<keyword evidence="2" id="KW-0238">DNA-binding</keyword>
<dbReference type="InterPro" id="IPR001845">
    <property type="entry name" value="HTH_ArsR_DNA-bd_dom"/>
</dbReference>
<dbReference type="SUPFAM" id="SSF46785">
    <property type="entry name" value="Winged helix' DNA-binding domain"/>
    <property type="match status" value="1"/>
</dbReference>
<evidence type="ECO:0000256" key="3">
    <source>
        <dbReference type="ARBA" id="ARBA00023163"/>
    </source>
</evidence>
<evidence type="ECO:0000313" key="5">
    <source>
        <dbReference type="EMBL" id="MFC0209996.1"/>
    </source>
</evidence>
<dbReference type="InterPro" id="IPR036388">
    <property type="entry name" value="WH-like_DNA-bd_sf"/>
</dbReference>
<feature type="domain" description="HTH arsR-type" evidence="4">
    <location>
        <begin position="6"/>
        <end position="102"/>
    </location>
</feature>
<gene>
    <name evidence="5" type="ORF">ACFFJ2_16475</name>
</gene>
<protein>
    <submittedName>
        <fullName evidence="5">ArsR/SmtB family transcription factor</fullName>
    </submittedName>
</protein>
<dbReference type="InterPro" id="IPR051081">
    <property type="entry name" value="HTH_MetalResp_TranReg"/>
</dbReference>
<dbReference type="Gene3D" id="1.10.10.10">
    <property type="entry name" value="Winged helix-like DNA-binding domain superfamily/Winged helix DNA-binding domain"/>
    <property type="match status" value="1"/>
</dbReference>
<evidence type="ECO:0000256" key="2">
    <source>
        <dbReference type="ARBA" id="ARBA00023125"/>
    </source>
</evidence>
<name>A0ABV6DBI2_9HYPH</name>
<dbReference type="PRINTS" id="PR00778">
    <property type="entry name" value="HTHARSR"/>
</dbReference>
<proteinExistence type="predicted"/>
<dbReference type="Proteomes" id="UP001589755">
    <property type="component" value="Unassembled WGS sequence"/>
</dbReference>
<evidence type="ECO:0000259" key="4">
    <source>
        <dbReference type="PROSITE" id="PS50987"/>
    </source>
</evidence>
<dbReference type="RefSeq" id="WP_261521322.1">
    <property type="nucleotide sequence ID" value="NZ_JAODNW010000017.1"/>
</dbReference>
<dbReference type="InterPro" id="IPR036390">
    <property type="entry name" value="WH_DNA-bd_sf"/>
</dbReference>
<organism evidence="5 6">
    <name type="scientific">Chelativorans intermedius</name>
    <dbReference type="NCBI Taxonomy" id="515947"/>
    <lineage>
        <taxon>Bacteria</taxon>
        <taxon>Pseudomonadati</taxon>
        <taxon>Pseudomonadota</taxon>
        <taxon>Alphaproteobacteria</taxon>
        <taxon>Hyphomicrobiales</taxon>
        <taxon>Phyllobacteriaceae</taxon>
        <taxon>Chelativorans</taxon>
    </lineage>
</organism>
<evidence type="ECO:0000313" key="6">
    <source>
        <dbReference type="Proteomes" id="UP001589755"/>
    </source>
</evidence>